<organism evidence="1 2">
    <name type="scientific">Octopus vulgaris</name>
    <name type="common">Common octopus</name>
    <dbReference type="NCBI Taxonomy" id="6645"/>
    <lineage>
        <taxon>Eukaryota</taxon>
        <taxon>Metazoa</taxon>
        <taxon>Spiralia</taxon>
        <taxon>Lophotrochozoa</taxon>
        <taxon>Mollusca</taxon>
        <taxon>Cephalopoda</taxon>
        <taxon>Coleoidea</taxon>
        <taxon>Octopodiformes</taxon>
        <taxon>Octopoda</taxon>
        <taxon>Incirrata</taxon>
        <taxon>Octopodidae</taxon>
        <taxon>Octopus</taxon>
    </lineage>
</organism>
<name>A0AA36ANP2_OCTVU</name>
<sequence length="118" mass="13633">MAALTQTYAWKRRLVDDEEDDNSEKYNNFELLDQDTEVYNEVLVDLSFYEDVTFLSDKCSITLVTRMGLDIPFDVVLILTITSQDSFCQSDPATQVPLHYQLLYKTVALIQSKISYES</sequence>
<evidence type="ECO:0000313" key="1">
    <source>
        <dbReference type="EMBL" id="CAI9718377.1"/>
    </source>
</evidence>
<dbReference type="EMBL" id="OX597815">
    <property type="protein sequence ID" value="CAI9718377.1"/>
    <property type="molecule type" value="Genomic_DNA"/>
</dbReference>
<reference evidence="1" key="1">
    <citation type="submission" date="2023-08" db="EMBL/GenBank/DDBJ databases">
        <authorList>
            <person name="Alioto T."/>
            <person name="Alioto T."/>
            <person name="Gomez Garrido J."/>
        </authorList>
    </citation>
    <scope>NUCLEOTIDE SEQUENCE</scope>
</reference>
<protein>
    <submittedName>
        <fullName evidence="1">Uncharacterized protein</fullName>
    </submittedName>
</protein>
<dbReference type="AlphaFoldDB" id="A0AA36ANP2"/>
<proteinExistence type="predicted"/>
<gene>
    <name evidence="1" type="ORF">OCTVUL_1B021900</name>
</gene>
<keyword evidence="2" id="KW-1185">Reference proteome</keyword>
<accession>A0AA36ANP2</accession>
<dbReference type="Proteomes" id="UP001162480">
    <property type="component" value="Chromosome 2"/>
</dbReference>
<evidence type="ECO:0000313" key="2">
    <source>
        <dbReference type="Proteomes" id="UP001162480"/>
    </source>
</evidence>